<organism evidence="1 2">
    <name type="scientific">Cymbomonas tetramitiformis</name>
    <dbReference type="NCBI Taxonomy" id="36881"/>
    <lineage>
        <taxon>Eukaryota</taxon>
        <taxon>Viridiplantae</taxon>
        <taxon>Chlorophyta</taxon>
        <taxon>Pyramimonadophyceae</taxon>
        <taxon>Pyramimonadales</taxon>
        <taxon>Pyramimonadaceae</taxon>
        <taxon>Cymbomonas</taxon>
    </lineage>
</organism>
<protein>
    <submittedName>
        <fullName evidence="1">Uncharacterized protein</fullName>
    </submittedName>
</protein>
<name>A0AAE0GRE8_9CHLO</name>
<gene>
    <name evidence="1" type="ORF">CYMTET_9267</name>
</gene>
<accession>A0AAE0GRE8</accession>
<evidence type="ECO:0000313" key="1">
    <source>
        <dbReference type="EMBL" id="KAK3283014.1"/>
    </source>
</evidence>
<sequence>MLVKKLPQFVQRQKKLLKKLPQFVQRQATSQLYRFLAEISIFFSYVLAHEFRGFETLNFQLIASCGAPACVDIVFVPEKRPME</sequence>
<dbReference type="AlphaFoldDB" id="A0AAE0GRE8"/>
<evidence type="ECO:0000313" key="2">
    <source>
        <dbReference type="Proteomes" id="UP001190700"/>
    </source>
</evidence>
<reference evidence="1 2" key="1">
    <citation type="journal article" date="2015" name="Genome Biol. Evol.">
        <title>Comparative Genomics of a Bacterivorous Green Alga Reveals Evolutionary Causalities and Consequences of Phago-Mixotrophic Mode of Nutrition.</title>
        <authorList>
            <person name="Burns J.A."/>
            <person name="Paasch A."/>
            <person name="Narechania A."/>
            <person name="Kim E."/>
        </authorList>
    </citation>
    <scope>NUCLEOTIDE SEQUENCE [LARGE SCALE GENOMIC DNA]</scope>
    <source>
        <strain evidence="1 2">PLY_AMNH</strain>
    </source>
</reference>
<comment type="caution">
    <text evidence="1">The sequence shown here is derived from an EMBL/GenBank/DDBJ whole genome shotgun (WGS) entry which is preliminary data.</text>
</comment>
<dbReference type="Proteomes" id="UP001190700">
    <property type="component" value="Unassembled WGS sequence"/>
</dbReference>
<keyword evidence="2" id="KW-1185">Reference proteome</keyword>
<dbReference type="EMBL" id="LGRX02003071">
    <property type="protein sequence ID" value="KAK3283014.1"/>
    <property type="molecule type" value="Genomic_DNA"/>
</dbReference>
<proteinExistence type="predicted"/>